<comment type="similarity">
    <text evidence="3">Belongs to the FdhD family.</text>
</comment>
<proteinExistence type="inferred from homology"/>
<feature type="binding site" evidence="3">
    <location>
        <begin position="266"/>
        <end position="271"/>
    </location>
    <ligand>
        <name>Mo-bis(molybdopterin guanine dinucleotide)</name>
        <dbReference type="ChEBI" id="CHEBI:60539"/>
    </ligand>
</feature>
<dbReference type="RefSeq" id="WP_106344729.1">
    <property type="nucleotide sequence ID" value="NZ_PVNE01000008.1"/>
</dbReference>
<dbReference type="GO" id="GO:0097163">
    <property type="term" value="F:sulfur carrier activity"/>
    <property type="evidence" value="ECO:0007669"/>
    <property type="project" value="UniProtKB-UniRule"/>
</dbReference>
<dbReference type="OrthoDB" id="9782042at2"/>
<evidence type="ECO:0000256" key="2">
    <source>
        <dbReference type="ARBA" id="ARBA00023150"/>
    </source>
</evidence>
<dbReference type="GO" id="GO:0005737">
    <property type="term" value="C:cytoplasm"/>
    <property type="evidence" value="ECO:0007669"/>
    <property type="project" value="UniProtKB-SubCell"/>
</dbReference>
<evidence type="ECO:0000313" key="5">
    <source>
        <dbReference type="Proteomes" id="UP000237797"/>
    </source>
</evidence>
<dbReference type="NCBIfam" id="TIGR00129">
    <property type="entry name" value="fdhD_narQ"/>
    <property type="match status" value="1"/>
</dbReference>
<organism evidence="4 5">
    <name type="scientific">Planifilum fimeticola</name>
    <dbReference type="NCBI Taxonomy" id="201975"/>
    <lineage>
        <taxon>Bacteria</taxon>
        <taxon>Bacillati</taxon>
        <taxon>Bacillota</taxon>
        <taxon>Bacilli</taxon>
        <taxon>Bacillales</taxon>
        <taxon>Thermoactinomycetaceae</taxon>
        <taxon>Planifilum</taxon>
    </lineage>
</organism>
<keyword evidence="5" id="KW-1185">Reference proteome</keyword>
<keyword evidence="2 3" id="KW-0501">Molybdenum cofactor biosynthesis</keyword>
<dbReference type="Pfam" id="PF02634">
    <property type="entry name" value="FdhD-NarQ"/>
    <property type="match status" value="1"/>
</dbReference>
<dbReference type="SUPFAM" id="SSF53927">
    <property type="entry name" value="Cytidine deaminase-like"/>
    <property type="match status" value="1"/>
</dbReference>
<dbReference type="InterPro" id="IPR003786">
    <property type="entry name" value="FdhD"/>
</dbReference>
<dbReference type="PANTHER" id="PTHR30592">
    <property type="entry name" value="FORMATE DEHYDROGENASE"/>
    <property type="match status" value="1"/>
</dbReference>
<dbReference type="InterPro" id="IPR016193">
    <property type="entry name" value="Cytidine_deaminase-like"/>
</dbReference>
<keyword evidence="1 3" id="KW-0963">Cytoplasm</keyword>
<dbReference type="NCBIfam" id="NF001943">
    <property type="entry name" value="PRK00724.1-2"/>
    <property type="match status" value="1"/>
</dbReference>
<comment type="caution">
    <text evidence="4">The sequence shown here is derived from an EMBL/GenBank/DDBJ whole genome shotgun (WGS) entry which is preliminary data.</text>
</comment>
<comment type="subcellular location">
    <subcellularLocation>
        <location evidence="3">Cytoplasm</location>
    </subcellularLocation>
</comment>
<evidence type="ECO:0000313" key="4">
    <source>
        <dbReference type="EMBL" id="PRX41088.1"/>
    </source>
</evidence>
<reference evidence="4 5" key="1">
    <citation type="submission" date="2018-03" db="EMBL/GenBank/DDBJ databases">
        <title>Genomic Encyclopedia of Archaeal and Bacterial Type Strains, Phase II (KMG-II): from individual species to whole genera.</title>
        <authorList>
            <person name="Goeker M."/>
        </authorList>
    </citation>
    <scope>NUCLEOTIDE SEQUENCE [LARGE SCALE GENOMIC DNA]</scope>
    <source>
        <strain evidence="4 5">DSM 44946</strain>
    </source>
</reference>
<sequence>MDGSVRSRASRLRVQSVKGDTFRYRQDLLAVEEPMEIRLVLPRMEEPVSISVTMRTPGNDFELAAGFLFTEGILKTPEAIHRITYCTDPEVDGEQRYNIVNVFLRSETDFDPAQLKRHFYTTSSCGVCGKASLEAIRVRNVPKIRADWTVPASVIHGMGERLRAEQDVFEKTGGLHAAGWFTPRGELLAIREDVGRHNAVDKLLGYAFLERKCPLSDGILMVSGRASFEIMQKAAVAGVPMVVAVSAPSSLAREVAREFGITLIGFARDNRFNIYTGTERIQISPPPSGKAVSSKIR</sequence>
<evidence type="ECO:0000256" key="3">
    <source>
        <dbReference type="HAMAP-Rule" id="MF_00187"/>
    </source>
</evidence>
<protein>
    <recommendedName>
        <fullName evidence="3">Sulfur carrier protein FdhD</fullName>
    </recommendedName>
</protein>
<dbReference type="PANTHER" id="PTHR30592:SF1">
    <property type="entry name" value="SULFUR CARRIER PROTEIN FDHD"/>
    <property type="match status" value="1"/>
</dbReference>
<dbReference type="HAMAP" id="MF_00187">
    <property type="entry name" value="FdhD"/>
    <property type="match status" value="1"/>
</dbReference>
<dbReference type="GO" id="GO:0016783">
    <property type="term" value="F:sulfurtransferase activity"/>
    <property type="evidence" value="ECO:0007669"/>
    <property type="project" value="InterPro"/>
</dbReference>
<dbReference type="EMBL" id="PVNE01000008">
    <property type="protein sequence ID" value="PRX41088.1"/>
    <property type="molecule type" value="Genomic_DNA"/>
</dbReference>
<name>A0A2T0LFV1_9BACL</name>
<dbReference type="Gene3D" id="3.40.140.10">
    <property type="entry name" value="Cytidine Deaminase, domain 2"/>
    <property type="match status" value="1"/>
</dbReference>
<comment type="function">
    <text evidence="3">Required for formate dehydrogenase (FDH) activity. Acts as a sulfur carrier protein that transfers sulfur from IscS to the molybdenum cofactor prior to its insertion into FDH.</text>
</comment>
<evidence type="ECO:0000256" key="1">
    <source>
        <dbReference type="ARBA" id="ARBA00022490"/>
    </source>
</evidence>
<dbReference type="Gene3D" id="3.10.20.10">
    <property type="match status" value="1"/>
</dbReference>
<dbReference type="PIRSF" id="PIRSF015626">
    <property type="entry name" value="FdhD"/>
    <property type="match status" value="1"/>
</dbReference>
<gene>
    <name evidence="3" type="primary">fdhD</name>
    <name evidence="4" type="ORF">CLV97_10816</name>
</gene>
<dbReference type="AlphaFoldDB" id="A0A2T0LFV1"/>
<accession>A0A2T0LFV1</accession>
<dbReference type="GO" id="GO:0006777">
    <property type="term" value="P:Mo-molybdopterin cofactor biosynthetic process"/>
    <property type="evidence" value="ECO:0007669"/>
    <property type="project" value="UniProtKB-UniRule"/>
</dbReference>
<dbReference type="Proteomes" id="UP000237797">
    <property type="component" value="Unassembled WGS sequence"/>
</dbReference>
<feature type="active site" description="Cysteine persulfide intermediate" evidence="3">
    <location>
        <position position="125"/>
    </location>
</feature>